<evidence type="ECO:0000256" key="2">
    <source>
        <dbReference type="ARBA" id="ARBA00022448"/>
    </source>
</evidence>
<dbReference type="InterPro" id="IPR024961">
    <property type="entry name" value="T2SS_GspC_N"/>
</dbReference>
<organism evidence="12 13">
    <name type="scientific">Undibacterium parvum</name>
    <dbReference type="NCBI Taxonomy" id="401471"/>
    <lineage>
        <taxon>Bacteria</taxon>
        <taxon>Pseudomonadati</taxon>
        <taxon>Pseudomonadota</taxon>
        <taxon>Betaproteobacteria</taxon>
        <taxon>Burkholderiales</taxon>
        <taxon>Oxalobacteraceae</taxon>
        <taxon>Undibacterium</taxon>
    </lineage>
</organism>
<evidence type="ECO:0000256" key="10">
    <source>
        <dbReference type="SAM" id="Phobius"/>
    </source>
</evidence>
<keyword evidence="5 10" id="KW-0812">Transmembrane</keyword>
<dbReference type="Gene3D" id="2.30.30.830">
    <property type="match status" value="1"/>
</dbReference>
<evidence type="ECO:0000256" key="8">
    <source>
        <dbReference type="ARBA" id="ARBA00023136"/>
    </source>
</evidence>
<dbReference type="RefSeq" id="WP_126126184.1">
    <property type="nucleotide sequence ID" value="NZ_CP034464.1"/>
</dbReference>
<protein>
    <recommendedName>
        <fullName evidence="11">Type II secretion system protein GspC N-terminal domain-containing protein</fullName>
    </recommendedName>
</protein>
<comment type="subcellular location">
    <subcellularLocation>
        <location evidence="1">Cell inner membrane</location>
    </subcellularLocation>
</comment>
<dbReference type="GO" id="GO:0005886">
    <property type="term" value="C:plasma membrane"/>
    <property type="evidence" value="ECO:0007669"/>
    <property type="project" value="UniProtKB-SubCell"/>
</dbReference>
<keyword evidence="7 10" id="KW-1133">Transmembrane helix</keyword>
<keyword evidence="13" id="KW-1185">Reference proteome</keyword>
<dbReference type="KEGG" id="upv:EJN92_01335"/>
<gene>
    <name evidence="12" type="ORF">EJN92_01335</name>
</gene>
<sequence>MKRLPLIMSFFIFIALCMSLSYWGIQMFKPKARAVAAPQTAASFEQLLGQWGSVFGRSPTAQMAASNYQLKGVVVAPQAQDSAAIVSTDGRPEQALAIGKELAPGVKLIEVHPSYIVVTEAGVNKKIDLPQAVPSSGISFNPSPPSAGMVGATNPPPANPNQELPTASLPAPPPAPLPPPENSR</sequence>
<dbReference type="Proteomes" id="UP000275663">
    <property type="component" value="Chromosome"/>
</dbReference>
<accession>A0A3S9HFK2</accession>
<feature type="compositionally biased region" description="Pro residues" evidence="9">
    <location>
        <begin position="170"/>
        <end position="184"/>
    </location>
</feature>
<dbReference type="OrthoDB" id="8778618at2"/>
<evidence type="ECO:0000313" key="13">
    <source>
        <dbReference type="Proteomes" id="UP000275663"/>
    </source>
</evidence>
<proteinExistence type="predicted"/>
<keyword evidence="4" id="KW-0997">Cell inner membrane</keyword>
<reference evidence="12 13" key="1">
    <citation type="journal article" date="2011" name="Int. J. Syst. Evol. Microbiol.">
        <title>Description of Undibacterium oligocarboniphilum sp. nov., isolated from purified water, and Undibacterium pigrum strain CCUG 49012 as the type strain of Undibacterium parvum sp. nov., and emended descriptions of the genus Undibacterium and the species Undibacterium pigrum.</title>
        <authorList>
            <person name="Eder W."/>
            <person name="Wanner G."/>
            <person name="Ludwig W."/>
            <person name="Busse H.J."/>
            <person name="Ziemke-Kageler F."/>
            <person name="Lang E."/>
        </authorList>
    </citation>
    <scope>NUCLEOTIDE SEQUENCE [LARGE SCALE GENOMIC DNA]</scope>
    <source>
        <strain evidence="12 13">DSM 23061</strain>
    </source>
</reference>
<feature type="region of interest" description="Disordered" evidence="9">
    <location>
        <begin position="135"/>
        <end position="184"/>
    </location>
</feature>
<dbReference type="EMBL" id="CP034464">
    <property type="protein sequence ID" value="AZP10785.1"/>
    <property type="molecule type" value="Genomic_DNA"/>
</dbReference>
<dbReference type="Pfam" id="PF11356">
    <property type="entry name" value="T2SSC"/>
    <property type="match status" value="1"/>
</dbReference>
<feature type="domain" description="Type II secretion system protein GspC N-terminal" evidence="11">
    <location>
        <begin position="65"/>
        <end position="127"/>
    </location>
</feature>
<evidence type="ECO:0000313" key="12">
    <source>
        <dbReference type="EMBL" id="AZP10785.1"/>
    </source>
</evidence>
<evidence type="ECO:0000256" key="1">
    <source>
        <dbReference type="ARBA" id="ARBA00004533"/>
    </source>
</evidence>
<keyword evidence="8 10" id="KW-0472">Membrane</keyword>
<evidence type="ECO:0000256" key="9">
    <source>
        <dbReference type="SAM" id="MobiDB-lite"/>
    </source>
</evidence>
<dbReference type="GO" id="GO:0015031">
    <property type="term" value="P:protein transport"/>
    <property type="evidence" value="ECO:0007669"/>
    <property type="project" value="UniProtKB-KW"/>
</dbReference>
<keyword evidence="6" id="KW-0653">Protein transport</keyword>
<name>A0A3S9HFK2_9BURK</name>
<evidence type="ECO:0000259" key="11">
    <source>
        <dbReference type="Pfam" id="PF11356"/>
    </source>
</evidence>
<evidence type="ECO:0000256" key="4">
    <source>
        <dbReference type="ARBA" id="ARBA00022519"/>
    </source>
</evidence>
<keyword evidence="3" id="KW-1003">Cell membrane</keyword>
<evidence type="ECO:0000256" key="6">
    <source>
        <dbReference type="ARBA" id="ARBA00022927"/>
    </source>
</evidence>
<evidence type="ECO:0000256" key="5">
    <source>
        <dbReference type="ARBA" id="ARBA00022692"/>
    </source>
</evidence>
<evidence type="ECO:0000256" key="3">
    <source>
        <dbReference type="ARBA" id="ARBA00022475"/>
    </source>
</evidence>
<dbReference type="AlphaFoldDB" id="A0A3S9HFK2"/>
<keyword evidence="2" id="KW-0813">Transport</keyword>
<feature type="transmembrane region" description="Helical" evidence="10">
    <location>
        <begin position="6"/>
        <end position="25"/>
    </location>
</feature>
<evidence type="ECO:0000256" key="7">
    <source>
        <dbReference type="ARBA" id="ARBA00022989"/>
    </source>
</evidence>